<dbReference type="EMBL" id="RDBE01000001">
    <property type="protein sequence ID" value="RLV50586.1"/>
    <property type="molecule type" value="Genomic_DNA"/>
</dbReference>
<dbReference type="CDD" id="cd00609">
    <property type="entry name" value="AAT_like"/>
    <property type="match status" value="1"/>
</dbReference>
<evidence type="ECO:0000313" key="1">
    <source>
        <dbReference type="EMBL" id="RLV50586.1"/>
    </source>
</evidence>
<evidence type="ECO:0000313" key="2">
    <source>
        <dbReference type="Proteomes" id="UP000281708"/>
    </source>
</evidence>
<accession>A0A3L8P5B7</accession>
<dbReference type="PANTHER" id="PTHR43799:SF1">
    <property type="entry name" value="ASPARTATE AMINOTRANSFERASE"/>
    <property type="match status" value="1"/>
</dbReference>
<organism evidence="1 2">
    <name type="scientific">Nocardioides mangrovicus</name>
    <dbReference type="NCBI Taxonomy" id="2478913"/>
    <lineage>
        <taxon>Bacteria</taxon>
        <taxon>Bacillati</taxon>
        <taxon>Actinomycetota</taxon>
        <taxon>Actinomycetes</taxon>
        <taxon>Propionibacteriales</taxon>
        <taxon>Nocardioidaceae</taxon>
        <taxon>Nocardioides</taxon>
    </lineage>
</organism>
<name>A0A3L8P5B7_9ACTN</name>
<dbReference type="Proteomes" id="UP000281708">
    <property type="component" value="Unassembled WGS sequence"/>
</dbReference>
<dbReference type="Gene3D" id="3.90.1150.10">
    <property type="entry name" value="Aspartate Aminotransferase, domain 1"/>
    <property type="match status" value="1"/>
</dbReference>
<dbReference type="PANTHER" id="PTHR43799">
    <property type="entry name" value="AMINOTRANSFERASE, PUTATIVE-RELATED"/>
    <property type="match status" value="1"/>
</dbReference>
<reference evidence="1 2" key="1">
    <citation type="submission" date="2018-10" db="EMBL/GenBank/DDBJ databases">
        <title>Marmoricola sp. 4Q3S-7 whole genome shotgun sequence.</title>
        <authorList>
            <person name="Li F."/>
        </authorList>
    </citation>
    <scope>NUCLEOTIDE SEQUENCE [LARGE SCALE GENOMIC DNA]</scope>
    <source>
        <strain evidence="1 2">4Q3S-7</strain>
    </source>
</reference>
<dbReference type="GO" id="GO:0004069">
    <property type="term" value="F:L-aspartate:2-oxoglutarate aminotransferase activity"/>
    <property type="evidence" value="ECO:0007669"/>
    <property type="project" value="InterPro"/>
</dbReference>
<dbReference type="AlphaFoldDB" id="A0A3L8P5B7"/>
<dbReference type="SUPFAM" id="SSF53383">
    <property type="entry name" value="PLP-dependent transferases"/>
    <property type="match status" value="1"/>
</dbReference>
<dbReference type="OrthoDB" id="9802328at2"/>
<dbReference type="InterPro" id="IPR015424">
    <property type="entry name" value="PyrdxlP-dep_Trfase"/>
</dbReference>
<keyword evidence="2" id="KW-1185">Reference proteome</keyword>
<dbReference type="Gene3D" id="3.40.640.10">
    <property type="entry name" value="Type I PLP-dependent aspartate aminotransferase-like (Major domain)"/>
    <property type="match status" value="1"/>
</dbReference>
<comment type="caution">
    <text evidence="1">The sequence shown here is derived from an EMBL/GenBank/DDBJ whole genome shotgun (WGS) entry which is preliminary data.</text>
</comment>
<gene>
    <name evidence="1" type="ORF">D9V37_01030</name>
</gene>
<keyword evidence="1" id="KW-0808">Transferase</keyword>
<dbReference type="InterPro" id="IPR015421">
    <property type="entry name" value="PyrdxlP-dep_Trfase_major"/>
</dbReference>
<dbReference type="InterPro" id="IPR024551">
    <property type="entry name" value="AspAT_Ic"/>
</dbReference>
<sequence>MSLDPAAPDQSAPEPPDLDQLRSAYEELRAADLRLDLTRGKPSASQLDLSDGLLSLPTSTTDAAGVDTRNYGGLEGIAELRAMFAELLWVEPEQVVAGGSSSLMMMRDVLSFLWLRGAVDGERPWGAEEKVTFICPVPGYDRHFTLLQWFGIDMVTVPMNDDGPDVEAVAALAASDPSVKGMWLVPTYANPTGSVCTQEVAERLASMPTAAPDFKLFWDNAYAFHHLTPQETKSADITSLATAAGHPHRPLVFASTSKITYAGAGVAFLAGSVDNIGWYVGNLSQGSIGPDKLNQLRHAQFFGSPQGVRDHMVKHREIIAPKFDEVDRVLTERLGGTGVASWTKPAGGYFVSLDVVDGTASRVIELAKQAGVALTPAGSAFPYNDDPRDRNIRLAPTFPPLADVTAAMEAVTTCVLLAAAEKRAE</sequence>
<proteinExistence type="predicted"/>
<protein>
    <submittedName>
        <fullName evidence="1">Aminotransferase class I/II-fold pyridoxal phosphate-dependent enzyme</fullName>
    </submittedName>
</protein>
<dbReference type="Pfam" id="PF12897">
    <property type="entry name" value="Asp_aminotransf"/>
    <property type="match status" value="1"/>
</dbReference>
<dbReference type="InterPro" id="IPR015422">
    <property type="entry name" value="PyrdxlP-dep_Trfase_small"/>
</dbReference>
<keyword evidence="1" id="KW-0032">Aminotransferase</keyword>
<dbReference type="RefSeq" id="WP_121804268.1">
    <property type="nucleotide sequence ID" value="NZ_RDBE01000001.1"/>
</dbReference>